<keyword evidence="3" id="KW-1185">Reference proteome</keyword>
<accession>A0A139HDA7</accession>
<organism evidence="2 3">
    <name type="scientific">Pseudocercospora eumusae</name>
    <dbReference type="NCBI Taxonomy" id="321146"/>
    <lineage>
        <taxon>Eukaryota</taxon>
        <taxon>Fungi</taxon>
        <taxon>Dikarya</taxon>
        <taxon>Ascomycota</taxon>
        <taxon>Pezizomycotina</taxon>
        <taxon>Dothideomycetes</taxon>
        <taxon>Dothideomycetidae</taxon>
        <taxon>Mycosphaerellales</taxon>
        <taxon>Mycosphaerellaceae</taxon>
        <taxon>Pseudocercospora</taxon>
    </lineage>
</organism>
<feature type="region of interest" description="Disordered" evidence="1">
    <location>
        <begin position="95"/>
        <end position="120"/>
    </location>
</feature>
<reference evidence="2 3" key="1">
    <citation type="submission" date="2015-07" db="EMBL/GenBank/DDBJ databases">
        <title>Comparative genomics of the Sigatoka disease complex on banana suggests a link between parallel evolutionary changes in Pseudocercospora fijiensis and Pseudocercospora eumusae and increased virulence on the banana host.</title>
        <authorList>
            <person name="Chang T.-C."/>
            <person name="Salvucci A."/>
            <person name="Crous P.W."/>
            <person name="Stergiopoulos I."/>
        </authorList>
    </citation>
    <scope>NUCLEOTIDE SEQUENCE [LARGE SCALE GENOMIC DNA]</scope>
    <source>
        <strain evidence="2 3">CBS 114824</strain>
    </source>
</reference>
<dbReference type="AlphaFoldDB" id="A0A139HDA7"/>
<feature type="region of interest" description="Disordered" evidence="1">
    <location>
        <begin position="32"/>
        <end position="59"/>
    </location>
</feature>
<evidence type="ECO:0000256" key="1">
    <source>
        <dbReference type="SAM" id="MobiDB-lite"/>
    </source>
</evidence>
<comment type="caution">
    <text evidence="2">The sequence shown here is derived from an EMBL/GenBank/DDBJ whole genome shotgun (WGS) entry which is preliminary data.</text>
</comment>
<evidence type="ECO:0000313" key="2">
    <source>
        <dbReference type="EMBL" id="KXT00464.1"/>
    </source>
</evidence>
<protein>
    <submittedName>
        <fullName evidence="2">Uncharacterized protein</fullName>
    </submittedName>
</protein>
<sequence>MKRLGDEFHFFLLSHRDGIRYCRLDQSQIRRPVTQRVPEAQKSLQNSPQADAAKPSRPLPFLNMSRTGGWQALFISLAKTTANEPHLPSRRAYHSVGGPGMFSSPSSPQRSEAQDSPSPTTLLNVANVSLQSGTSALSYSQVKTVKLQLIIHEAMLPNNRLFDKKASTSIFVGNTA</sequence>
<name>A0A139HDA7_9PEZI</name>
<feature type="compositionally biased region" description="Polar residues" evidence="1">
    <location>
        <begin position="109"/>
        <end position="120"/>
    </location>
</feature>
<proteinExistence type="predicted"/>
<dbReference type="Proteomes" id="UP000070133">
    <property type="component" value="Unassembled WGS sequence"/>
</dbReference>
<dbReference type="EMBL" id="LFZN01000073">
    <property type="protein sequence ID" value="KXT00464.1"/>
    <property type="molecule type" value="Genomic_DNA"/>
</dbReference>
<gene>
    <name evidence="2" type="ORF">AC578_1943</name>
</gene>
<evidence type="ECO:0000313" key="3">
    <source>
        <dbReference type="Proteomes" id="UP000070133"/>
    </source>
</evidence>